<accession>A0A250KNJ5</accession>
<dbReference type="PANTHER" id="PTHR46268">
    <property type="entry name" value="STRESS RESPONSE PROTEIN NHAX"/>
    <property type="match status" value="1"/>
</dbReference>
<keyword evidence="4" id="KW-1185">Reference proteome</keyword>
<dbReference type="InterPro" id="IPR006016">
    <property type="entry name" value="UspA"/>
</dbReference>
<dbReference type="KEGG" id="mmai:sS8_1285"/>
<dbReference type="RefSeq" id="WP_170160973.1">
    <property type="nucleotide sequence ID" value="NZ_AP017928.1"/>
</dbReference>
<dbReference type="Gene3D" id="3.40.50.620">
    <property type="entry name" value="HUPs"/>
    <property type="match status" value="2"/>
</dbReference>
<dbReference type="AlphaFoldDB" id="A0A250KNJ5"/>
<evidence type="ECO:0000313" key="4">
    <source>
        <dbReference type="Proteomes" id="UP000266313"/>
    </source>
</evidence>
<comment type="similarity">
    <text evidence="1">Belongs to the universal stress protein A family.</text>
</comment>
<feature type="domain" description="UspA" evidence="2">
    <location>
        <begin position="73"/>
        <end position="127"/>
    </location>
</feature>
<evidence type="ECO:0000256" key="1">
    <source>
        <dbReference type="ARBA" id="ARBA00008791"/>
    </source>
</evidence>
<dbReference type="Proteomes" id="UP000266313">
    <property type="component" value="Chromosome"/>
</dbReference>
<dbReference type="CDD" id="cd00293">
    <property type="entry name" value="USP-like"/>
    <property type="match status" value="2"/>
</dbReference>
<gene>
    <name evidence="3" type="ORF">sS8_1285</name>
</gene>
<dbReference type="SUPFAM" id="SSF52402">
    <property type="entry name" value="Adenine nucleotide alpha hydrolases-like"/>
    <property type="match status" value="2"/>
</dbReference>
<sequence length="298" mass="32141">MSDGRQERNTVVVPIDTTPRSAAVLPVAKTVIQLAEATPCIVQTEMPITPIPDLKKKFPLLNTLLKHAIIAPLQGSPAEGIVRAAKKWSSLCIVMAMREGKKMTDTGLDSVAEGVLREMPCPMVLVPPERAPTPWQIQRVVLPQDGTPGTARAVAPAITLAGRTGASLLVLHVSGAHAAPPREPGTLTAPRYVDQPQHEWPAWAQEFLERLRSLSGEPVKGGIRMFMARGEPGPEIVRFTHSHGADLIVLSWHGELAPRCALTLRYVLQYASCPVLVLPENHGQSGLAVEDHSGEKAI</sequence>
<proteinExistence type="inferred from homology"/>
<dbReference type="Pfam" id="PF00582">
    <property type="entry name" value="Usp"/>
    <property type="match status" value="2"/>
</dbReference>
<reference evidence="3 4" key="1">
    <citation type="submission" date="2016-12" db="EMBL/GenBank/DDBJ databases">
        <title>Genome sequencing of Methylocaldum marinum.</title>
        <authorList>
            <person name="Takeuchi M."/>
            <person name="Kamagata Y."/>
            <person name="Hiraoka S."/>
            <person name="Oshima K."/>
            <person name="Hattori M."/>
            <person name="Iwasaki W."/>
        </authorList>
    </citation>
    <scope>NUCLEOTIDE SEQUENCE [LARGE SCALE GENOMIC DNA]</scope>
    <source>
        <strain evidence="3 4">S8</strain>
    </source>
</reference>
<evidence type="ECO:0000313" key="3">
    <source>
        <dbReference type="EMBL" id="BBA33245.1"/>
    </source>
</evidence>
<dbReference type="InterPro" id="IPR014729">
    <property type="entry name" value="Rossmann-like_a/b/a_fold"/>
</dbReference>
<dbReference type="EMBL" id="AP017928">
    <property type="protein sequence ID" value="BBA33245.1"/>
    <property type="molecule type" value="Genomic_DNA"/>
</dbReference>
<dbReference type="PANTHER" id="PTHR46268:SF6">
    <property type="entry name" value="UNIVERSAL STRESS PROTEIN UP12"/>
    <property type="match status" value="1"/>
</dbReference>
<protein>
    <submittedName>
        <fullName evidence="3">Universal stress family protein</fullName>
    </submittedName>
</protein>
<evidence type="ECO:0000259" key="2">
    <source>
        <dbReference type="Pfam" id="PF00582"/>
    </source>
</evidence>
<name>A0A250KNJ5_9GAMM</name>
<organism evidence="3 4">
    <name type="scientific">Methylocaldum marinum</name>
    <dbReference type="NCBI Taxonomy" id="1432792"/>
    <lineage>
        <taxon>Bacteria</taxon>
        <taxon>Pseudomonadati</taxon>
        <taxon>Pseudomonadota</taxon>
        <taxon>Gammaproteobacteria</taxon>
        <taxon>Methylococcales</taxon>
        <taxon>Methylococcaceae</taxon>
        <taxon>Methylocaldum</taxon>
    </lineage>
</organism>
<feature type="domain" description="UspA" evidence="2">
    <location>
        <begin position="137"/>
        <end position="279"/>
    </location>
</feature>